<dbReference type="InParanoid" id="B4CUL4"/>
<dbReference type="InterPro" id="IPR006726">
    <property type="entry name" value="PHBA_efflux_AaeB/fusaric-R"/>
</dbReference>
<evidence type="ECO:0000313" key="4">
    <source>
        <dbReference type="Proteomes" id="UP000005824"/>
    </source>
</evidence>
<protein>
    <submittedName>
        <fullName evidence="3">Fusaric acid resistance protein conserved region</fullName>
    </submittedName>
</protein>
<comment type="caution">
    <text evidence="3">The sequence shown here is derived from an EMBL/GenBank/DDBJ whole genome shotgun (WGS) entry which is preliminary data.</text>
</comment>
<dbReference type="Proteomes" id="UP000005824">
    <property type="component" value="Unassembled WGS sequence"/>
</dbReference>
<dbReference type="AlphaFoldDB" id="B4CUL4"/>
<dbReference type="FunCoup" id="B4CUL4">
    <property type="interactions" value="41"/>
</dbReference>
<dbReference type="RefSeq" id="WP_006977704.1">
    <property type="nucleotide sequence ID" value="NZ_ABVL01000001.1"/>
</dbReference>
<evidence type="ECO:0000256" key="1">
    <source>
        <dbReference type="SAM" id="Coils"/>
    </source>
</evidence>
<accession>B4CUL4</accession>
<keyword evidence="2" id="KW-1133">Transmembrane helix</keyword>
<feature type="coiled-coil region" evidence="1">
    <location>
        <begin position="217"/>
        <end position="244"/>
    </location>
</feature>
<feature type="transmembrane region" description="Helical" evidence="2">
    <location>
        <begin position="379"/>
        <end position="397"/>
    </location>
</feature>
<dbReference type="EMBL" id="ABVL01000001">
    <property type="protein sequence ID" value="EDY22252.1"/>
    <property type="molecule type" value="Genomic_DNA"/>
</dbReference>
<keyword evidence="2" id="KW-0472">Membrane</keyword>
<dbReference type="GO" id="GO:0005886">
    <property type="term" value="C:plasma membrane"/>
    <property type="evidence" value="ECO:0007669"/>
    <property type="project" value="InterPro"/>
</dbReference>
<feature type="transmembrane region" description="Helical" evidence="2">
    <location>
        <begin position="429"/>
        <end position="451"/>
    </location>
</feature>
<feature type="transmembrane region" description="Helical" evidence="2">
    <location>
        <begin position="402"/>
        <end position="417"/>
    </location>
</feature>
<name>B4CUL4_9BACT</name>
<gene>
    <name evidence="3" type="ORF">CfE428DRAFT_0377</name>
</gene>
<keyword evidence="4" id="KW-1185">Reference proteome</keyword>
<feature type="transmembrane region" description="Helical" evidence="2">
    <location>
        <begin position="350"/>
        <end position="373"/>
    </location>
</feature>
<feature type="transmembrane region" description="Helical" evidence="2">
    <location>
        <begin position="298"/>
        <end position="321"/>
    </location>
</feature>
<keyword evidence="2" id="KW-0812">Transmembrane</keyword>
<keyword evidence="1" id="KW-0175">Coiled coil</keyword>
<dbReference type="STRING" id="497964.CfE428DRAFT_0377"/>
<evidence type="ECO:0000313" key="3">
    <source>
        <dbReference type="EMBL" id="EDY22252.1"/>
    </source>
</evidence>
<feature type="transmembrane region" description="Helical" evidence="2">
    <location>
        <begin position="327"/>
        <end position="343"/>
    </location>
</feature>
<sequence>MAPVTGALVAVVLIALFNQTPDLFLGALATYLAICAAAGALVRSYQAYGAVLAGYTCAIVSMSAADHPSQVFHLAIMRVSCIFVGMVAAVIVMAVMLPPQGHWRETVHQLGEYLKATLHQVAHALHPAAAPSALGWRHVVDRLATIEHTLDVTTAETPESRLRTGQARSLVATLSCLLAKAQSIEIHRRHHPQHGIPENLFVRTATLLDAFAQKAVAEKAETQATELVRELTSLREEIAALSALHHGDPAGEKMSDRFVLDRLGEILEELEEAVYDWAGLYGSWKPRRPSCVTQHRDYYTAALHALRVFVAVGMASAIWFITQWPSGSMLILFICIVLALLSLQENAPDLGFSFMKSATFCACMAYVDAFWVWQKAEGLGILVLSLGVFLVPATYAYRHPRLLGSSVVSMLIFYGLANPANQMTYDISAFLNNGLALLTAAACGFLSFHIVRPLTPQARRILLVRSMRRELAGATLRAGFVSEQRWTACSFDRLRLLHRATSQLPVAPDDFREDQMLTGLQLGLRQIRLRELLDADGMSREVAREIHGAFRHFRALSRHPERVAGFLRATCDRLGQRFTGTTPIPESQLQAVAELQEMTSLLETRELLPTP</sequence>
<reference evidence="3 4" key="1">
    <citation type="journal article" date="2011" name="J. Bacteriol.">
        <title>Genome sequence of Chthoniobacter flavus Ellin428, an aerobic heterotrophic soil bacterium.</title>
        <authorList>
            <person name="Kant R."/>
            <person name="van Passel M.W."/>
            <person name="Palva A."/>
            <person name="Lucas S."/>
            <person name="Lapidus A."/>
            <person name="Glavina Del Rio T."/>
            <person name="Dalin E."/>
            <person name="Tice H."/>
            <person name="Bruce D."/>
            <person name="Goodwin L."/>
            <person name="Pitluck S."/>
            <person name="Larimer F.W."/>
            <person name="Land M.L."/>
            <person name="Hauser L."/>
            <person name="Sangwan P."/>
            <person name="de Vos W.M."/>
            <person name="Janssen P.H."/>
            <person name="Smidt H."/>
        </authorList>
    </citation>
    <scope>NUCLEOTIDE SEQUENCE [LARGE SCALE GENOMIC DNA]</scope>
    <source>
        <strain evidence="3 4">Ellin428</strain>
    </source>
</reference>
<feature type="transmembrane region" description="Helical" evidence="2">
    <location>
        <begin position="71"/>
        <end position="97"/>
    </location>
</feature>
<organism evidence="3 4">
    <name type="scientific">Chthoniobacter flavus Ellin428</name>
    <dbReference type="NCBI Taxonomy" id="497964"/>
    <lineage>
        <taxon>Bacteria</taxon>
        <taxon>Pseudomonadati</taxon>
        <taxon>Verrucomicrobiota</taxon>
        <taxon>Spartobacteria</taxon>
        <taxon>Chthoniobacterales</taxon>
        <taxon>Chthoniobacteraceae</taxon>
        <taxon>Chthoniobacter</taxon>
    </lineage>
</organism>
<feature type="transmembrane region" description="Helical" evidence="2">
    <location>
        <begin position="47"/>
        <end position="65"/>
    </location>
</feature>
<dbReference type="Pfam" id="PF04632">
    <property type="entry name" value="FUSC"/>
    <property type="match status" value="1"/>
</dbReference>
<dbReference type="eggNOG" id="COG1289">
    <property type="taxonomic scope" value="Bacteria"/>
</dbReference>
<dbReference type="GO" id="GO:0022857">
    <property type="term" value="F:transmembrane transporter activity"/>
    <property type="evidence" value="ECO:0007669"/>
    <property type="project" value="InterPro"/>
</dbReference>
<evidence type="ECO:0000256" key="2">
    <source>
        <dbReference type="SAM" id="Phobius"/>
    </source>
</evidence>
<feature type="transmembrane region" description="Helical" evidence="2">
    <location>
        <begin position="23"/>
        <end position="42"/>
    </location>
</feature>
<proteinExistence type="predicted"/>